<dbReference type="PANTHER" id="PTHR46211">
    <property type="entry name" value="GLYCEROPHOSPHORYL DIESTER PHOSPHODIESTERASE"/>
    <property type="match status" value="1"/>
</dbReference>
<dbReference type="Gene3D" id="3.20.20.190">
    <property type="entry name" value="Phosphatidylinositol (PI) phosphodiesterase"/>
    <property type="match status" value="2"/>
</dbReference>
<dbReference type="PROSITE" id="PS51704">
    <property type="entry name" value="GP_PDE"/>
    <property type="match status" value="1"/>
</dbReference>
<accession>A0A4R4ZP41</accession>
<evidence type="ECO:0000256" key="1">
    <source>
        <dbReference type="SAM" id="SignalP"/>
    </source>
</evidence>
<gene>
    <name evidence="3" type="ORF">E1263_14410</name>
</gene>
<comment type="caution">
    <text evidence="3">The sequence shown here is derived from an EMBL/GenBank/DDBJ whole genome shotgun (WGS) entry which is preliminary data.</text>
</comment>
<dbReference type="InterPro" id="IPR030395">
    <property type="entry name" value="GP_PDE_dom"/>
</dbReference>
<feature type="domain" description="GP-PDE" evidence="2">
    <location>
        <begin position="31"/>
        <end position="332"/>
    </location>
</feature>
<dbReference type="OrthoDB" id="384721at2"/>
<keyword evidence="4" id="KW-1185">Reference proteome</keyword>
<keyword evidence="1" id="KW-0732">Signal</keyword>
<dbReference type="PANTHER" id="PTHR46211:SF14">
    <property type="entry name" value="GLYCEROPHOSPHODIESTER PHOSPHODIESTERASE"/>
    <property type="match status" value="1"/>
</dbReference>
<dbReference type="InterPro" id="IPR017946">
    <property type="entry name" value="PLC-like_Pdiesterase_TIM-brl"/>
</dbReference>
<dbReference type="GO" id="GO:0008081">
    <property type="term" value="F:phosphoric diester hydrolase activity"/>
    <property type="evidence" value="ECO:0007669"/>
    <property type="project" value="InterPro"/>
</dbReference>
<dbReference type="Proteomes" id="UP000295124">
    <property type="component" value="Unassembled WGS sequence"/>
</dbReference>
<proteinExistence type="predicted"/>
<name>A0A4R4ZP41_9ACTN</name>
<dbReference type="AlphaFoldDB" id="A0A4R4ZP41"/>
<dbReference type="GO" id="GO:0006629">
    <property type="term" value="P:lipid metabolic process"/>
    <property type="evidence" value="ECO:0007669"/>
    <property type="project" value="InterPro"/>
</dbReference>
<evidence type="ECO:0000313" key="3">
    <source>
        <dbReference type="EMBL" id="TDD59539.1"/>
    </source>
</evidence>
<feature type="signal peptide" evidence="1">
    <location>
        <begin position="1"/>
        <end position="26"/>
    </location>
</feature>
<reference evidence="3 4" key="1">
    <citation type="submission" date="2019-03" db="EMBL/GenBank/DDBJ databases">
        <title>Draft genome sequences of novel Actinobacteria.</title>
        <authorList>
            <person name="Sahin N."/>
            <person name="Ay H."/>
            <person name="Saygin H."/>
        </authorList>
    </citation>
    <scope>NUCLEOTIDE SEQUENCE [LARGE SCALE GENOMIC DNA]</scope>
    <source>
        <strain evidence="3 4">JCM 13523</strain>
    </source>
</reference>
<dbReference type="EMBL" id="SMKX01000034">
    <property type="protein sequence ID" value="TDD59539.1"/>
    <property type="molecule type" value="Genomic_DNA"/>
</dbReference>
<dbReference type="RefSeq" id="WP_132167795.1">
    <property type="nucleotide sequence ID" value="NZ_SMKX01000034.1"/>
</dbReference>
<dbReference type="CDD" id="cd08577">
    <property type="entry name" value="PI-PLCc_GDPD_SF_unchar3"/>
    <property type="match status" value="1"/>
</dbReference>
<feature type="chain" id="PRO_5020587185" evidence="1">
    <location>
        <begin position="27"/>
        <end position="592"/>
    </location>
</feature>
<evidence type="ECO:0000259" key="2">
    <source>
        <dbReference type="PROSITE" id="PS51704"/>
    </source>
</evidence>
<sequence>MHRLPRVLLPLALVGGLLLPTTPASAHRGSFDIQGHRGGLGLTVESTLASFTRGLETGVSTLELDVQITQDGHAVITHDRKIGGNKCRDTAPYTPNDPEYPYVGKYINTLNLKQVKQLDCGSLTQAEHPAQQPDPGAQMPELREVFALVQRFHADDVKLNIETKVEAGAPSETAPREQFVQVVASEIRKARISRQVTIQSFDWGALMRMRQVAPALPLVALTNYDFLQTGQPGKSPWLGGIDIDDFGGDLVKATKSFGASAISPVHGFPQNGKVTDPAYKPYVTAAMVKSAHKAGMKVVPWTIDDPATMQSLIDKGVDGIITDYPDRLRSVVRDNGLRLPRQYDAPAVRALPSAHAHNDYEHRRPLQDALDHGFNSVEADVWLIDGELRVAHDEQDAKPGRTLESLYLKPLADRVRANHGQVYKHGRDFQLLIDIKSDGPSTYAAIDAALRKYRGISTIFANGRTLKGAVTSVISGNRPLDVLKAQKIRYAGYDGRLSDLRSGMPASLMPLVSDNWTNNFTWTGIGPIPAAEQAKLRDIVQTAHQAGYRVRFWATPDTRGAAREALWAELAAAGVDHLNTDDLHGLEAFFRN</sequence>
<protein>
    <submittedName>
        <fullName evidence="3">Glycerophosphodiester phosphodiesterase</fullName>
    </submittedName>
</protein>
<dbReference type="Pfam" id="PF03009">
    <property type="entry name" value="GDPD"/>
    <property type="match status" value="1"/>
</dbReference>
<organism evidence="3 4">
    <name type="scientific">Kribbella antibiotica</name>
    <dbReference type="NCBI Taxonomy" id="190195"/>
    <lineage>
        <taxon>Bacteria</taxon>
        <taxon>Bacillati</taxon>
        <taxon>Actinomycetota</taxon>
        <taxon>Actinomycetes</taxon>
        <taxon>Propionibacteriales</taxon>
        <taxon>Kribbellaceae</taxon>
        <taxon>Kribbella</taxon>
    </lineage>
</organism>
<dbReference type="PROSITE" id="PS50007">
    <property type="entry name" value="PIPLC_X_DOMAIN"/>
    <property type="match status" value="1"/>
</dbReference>
<evidence type="ECO:0000313" key="4">
    <source>
        <dbReference type="Proteomes" id="UP000295124"/>
    </source>
</evidence>
<dbReference type="InterPro" id="IPR039559">
    <property type="entry name" value="AIM6_PI-PLC-like_dom"/>
</dbReference>
<dbReference type="SUPFAM" id="SSF51695">
    <property type="entry name" value="PLC-like phosphodiesterases"/>
    <property type="match status" value="2"/>
</dbReference>
<dbReference type="Pfam" id="PF13653">
    <property type="entry name" value="GDPD_2"/>
    <property type="match status" value="1"/>
</dbReference>